<proteinExistence type="predicted"/>
<dbReference type="Gramene" id="KZN10975">
    <property type="protein sequence ID" value="KZN10975"/>
    <property type="gene ID" value="DCAR_003631"/>
</dbReference>
<gene>
    <name evidence="1" type="ORF">DCAR_003631</name>
</gene>
<name>A0A166IC49_DAUCS</name>
<dbReference type="AlphaFoldDB" id="A0A166IC49"/>
<organism evidence="1">
    <name type="scientific">Daucus carota subsp. sativus</name>
    <name type="common">Carrot</name>
    <dbReference type="NCBI Taxonomy" id="79200"/>
    <lineage>
        <taxon>Eukaryota</taxon>
        <taxon>Viridiplantae</taxon>
        <taxon>Streptophyta</taxon>
        <taxon>Embryophyta</taxon>
        <taxon>Tracheophyta</taxon>
        <taxon>Spermatophyta</taxon>
        <taxon>Magnoliopsida</taxon>
        <taxon>eudicotyledons</taxon>
        <taxon>Gunneridae</taxon>
        <taxon>Pentapetalae</taxon>
        <taxon>asterids</taxon>
        <taxon>campanulids</taxon>
        <taxon>Apiales</taxon>
        <taxon>Apiaceae</taxon>
        <taxon>Apioideae</taxon>
        <taxon>Scandiceae</taxon>
        <taxon>Daucinae</taxon>
        <taxon>Daucus</taxon>
        <taxon>Daucus sect. Daucus</taxon>
    </lineage>
</organism>
<dbReference type="EMBL" id="LNRQ01000001">
    <property type="protein sequence ID" value="KZN10975.1"/>
    <property type="molecule type" value="Genomic_DNA"/>
</dbReference>
<evidence type="ECO:0000313" key="1">
    <source>
        <dbReference type="EMBL" id="KZN10975.1"/>
    </source>
</evidence>
<reference evidence="1" key="1">
    <citation type="journal article" date="2016" name="Nat. Genet.">
        <title>A high-quality carrot genome assembly provides new insights into carotenoid accumulation and asterid genome evolution.</title>
        <authorList>
            <person name="Iorizzo M."/>
            <person name="Ellison S."/>
            <person name="Senalik D."/>
            <person name="Zeng P."/>
            <person name="Satapoomin P."/>
            <person name="Huang J."/>
            <person name="Bowman M."/>
            <person name="Iovene M."/>
            <person name="Sanseverino W."/>
            <person name="Cavagnaro P."/>
            <person name="Yildiz M."/>
            <person name="Macko-Podgorni A."/>
            <person name="Moranska E."/>
            <person name="Grzebelus E."/>
            <person name="Grzebelus D."/>
            <person name="Ashrafi H."/>
            <person name="Zheng Z."/>
            <person name="Cheng S."/>
            <person name="Spooner D."/>
            <person name="Van Deynze A."/>
            <person name="Simon P."/>
        </authorList>
    </citation>
    <scope>NUCLEOTIDE SEQUENCE [LARGE SCALE GENOMIC DNA]</scope>
    <source>
        <tissue evidence="1">Leaf</tissue>
    </source>
</reference>
<accession>A0A166IC49</accession>
<sequence>MYIQPVAEPDKIFKGGTFNFSIILKICYLISFTNPNSNYYKLEQTDLAKHPNLQILFKNQPTTTTDLNIQILEKHDHAETTARTEID</sequence>
<protein>
    <submittedName>
        <fullName evidence="1">Uncharacterized protein</fullName>
    </submittedName>
</protein>
<comment type="caution">
    <text evidence="1">The sequence shown here is derived from an EMBL/GenBank/DDBJ whole genome shotgun (WGS) entry which is preliminary data.</text>
</comment>